<proteinExistence type="predicted"/>
<gene>
    <name evidence="1" type="ORF">L1987_00758</name>
</gene>
<reference evidence="1 2" key="2">
    <citation type="journal article" date="2022" name="Mol. Ecol. Resour.">
        <title>The genomes of chicory, endive, great burdock and yacon provide insights into Asteraceae paleo-polyploidization history and plant inulin production.</title>
        <authorList>
            <person name="Fan W."/>
            <person name="Wang S."/>
            <person name="Wang H."/>
            <person name="Wang A."/>
            <person name="Jiang F."/>
            <person name="Liu H."/>
            <person name="Zhao H."/>
            <person name="Xu D."/>
            <person name="Zhang Y."/>
        </authorList>
    </citation>
    <scope>NUCLEOTIDE SEQUENCE [LARGE SCALE GENOMIC DNA]</scope>
    <source>
        <strain evidence="2">cv. Yunnan</strain>
        <tissue evidence="1">Leaves</tissue>
    </source>
</reference>
<comment type="caution">
    <text evidence="1">The sequence shown here is derived from an EMBL/GenBank/DDBJ whole genome shotgun (WGS) entry which is preliminary data.</text>
</comment>
<keyword evidence="2" id="KW-1185">Reference proteome</keyword>
<evidence type="ECO:0000313" key="2">
    <source>
        <dbReference type="Proteomes" id="UP001056120"/>
    </source>
</evidence>
<protein>
    <submittedName>
        <fullName evidence="1">Uncharacterized protein</fullName>
    </submittedName>
</protein>
<accession>A0ACB9K392</accession>
<reference evidence="2" key="1">
    <citation type="journal article" date="2022" name="Mol. Ecol. Resour.">
        <title>The genomes of chicory, endive, great burdock and yacon provide insights into Asteraceae palaeo-polyploidization history and plant inulin production.</title>
        <authorList>
            <person name="Fan W."/>
            <person name="Wang S."/>
            <person name="Wang H."/>
            <person name="Wang A."/>
            <person name="Jiang F."/>
            <person name="Liu H."/>
            <person name="Zhao H."/>
            <person name="Xu D."/>
            <person name="Zhang Y."/>
        </authorList>
    </citation>
    <scope>NUCLEOTIDE SEQUENCE [LARGE SCALE GENOMIC DNA]</scope>
    <source>
        <strain evidence="2">cv. Yunnan</strain>
    </source>
</reference>
<name>A0ACB9K392_9ASTR</name>
<dbReference type="EMBL" id="CM042018">
    <property type="protein sequence ID" value="KAI3826706.1"/>
    <property type="molecule type" value="Genomic_DNA"/>
</dbReference>
<organism evidence="1 2">
    <name type="scientific">Smallanthus sonchifolius</name>
    <dbReference type="NCBI Taxonomy" id="185202"/>
    <lineage>
        <taxon>Eukaryota</taxon>
        <taxon>Viridiplantae</taxon>
        <taxon>Streptophyta</taxon>
        <taxon>Embryophyta</taxon>
        <taxon>Tracheophyta</taxon>
        <taxon>Spermatophyta</taxon>
        <taxon>Magnoliopsida</taxon>
        <taxon>eudicotyledons</taxon>
        <taxon>Gunneridae</taxon>
        <taxon>Pentapetalae</taxon>
        <taxon>asterids</taxon>
        <taxon>campanulids</taxon>
        <taxon>Asterales</taxon>
        <taxon>Asteraceae</taxon>
        <taxon>Asteroideae</taxon>
        <taxon>Heliantheae alliance</taxon>
        <taxon>Millerieae</taxon>
        <taxon>Smallanthus</taxon>
    </lineage>
</organism>
<evidence type="ECO:0000313" key="1">
    <source>
        <dbReference type="EMBL" id="KAI3826706.1"/>
    </source>
</evidence>
<dbReference type="Proteomes" id="UP001056120">
    <property type="component" value="Linkage Group LG01"/>
</dbReference>
<sequence length="85" mass="9789">MKLNQIQQVDPFLLKSIHHFPAPFLPLRRPPPTASVSVDNRHRTTIITNPTISFPFIFYQIICFDWPPITFSAPVSRLTGDRIIC</sequence>